<evidence type="ECO:0000256" key="4">
    <source>
        <dbReference type="ARBA" id="ARBA00018632"/>
    </source>
</evidence>
<dbReference type="OrthoDB" id="2147978at2759"/>
<accession>A0A8H4LTX9</accession>
<keyword evidence="5" id="KW-0813">Transport</keyword>
<dbReference type="PANTHER" id="PTHR40637:SF1">
    <property type="entry name" value="ESSS SUBUNIT OF NADH:UBIQUINONE OXIDOREDUCTASE (COMPLEX I) PROTEIN"/>
    <property type="match status" value="1"/>
</dbReference>
<keyword evidence="19" id="KW-1185">Reference proteome</keyword>
<evidence type="ECO:0000256" key="10">
    <source>
        <dbReference type="ARBA" id="ARBA00022982"/>
    </source>
</evidence>
<comment type="caution">
    <text evidence="18">The sequence shown here is derived from an EMBL/GenBank/DDBJ whole genome shotgun (WGS) entry which is preliminary data.</text>
</comment>
<evidence type="ECO:0000313" key="19">
    <source>
        <dbReference type="Proteomes" id="UP000557566"/>
    </source>
</evidence>
<evidence type="ECO:0000256" key="6">
    <source>
        <dbReference type="ARBA" id="ARBA00022660"/>
    </source>
</evidence>
<evidence type="ECO:0000256" key="8">
    <source>
        <dbReference type="ARBA" id="ARBA00022792"/>
    </source>
</evidence>
<evidence type="ECO:0000256" key="13">
    <source>
        <dbReference type="ARBA" id="ARBA00023136"/>
    </source>
</evidence>
<comment type="subunit">
    <text evidence="16">Complex I is composed of 45 different subunits. Interacts with BCAP31.</text>
</comment>
<keyword evidence="13" id="KW-0472">Membrane</keyword>
<keyword evidence="12" id="KW-0496">Mitochondrion</keyword>
<keyword evidence="8" id="KW-0999">Mitochondrion inner membrane</keyword>
<organism evidence="18 19">
    <name type="scientific">Ophiocordyceps sinensis</name>
    <dbReference type="NCBI Taxonomy" id="72228"/>
    <lineage>
        <taxon>Eukaryota</taxon>
        <taxon>Fungi</taxon>
        <taxon>Dikarya</taxon>
        <taxon>Ascomycota</taxon>
        <taxon>Pezizomycotina</taxon>
        <taxon>Sordariomycetes</taxon>
        <taxon>Hypocreomycetidae</taxon>
        <taxon>Hypocreales</taxon>
        <taxon>Ophiocordycipitaceae</taxon>
        <taxon>Ophiocordyceps</taxon>
    </lineage>
</organism>
<evidence type="ECO:0000256" key="3">
    <source>
        <dbReference type="ARBA" id="ARBA00008915"/>
    </source>
</evidence>
<feature type="compositionally biased region" description="Polar residues" evidence="17">
    <location>
        <begin position="29"/>
        <end position="46"/>
    </location>
</feature>
<evidence type="ECO:0000256" key="9">
    <source>
        <dbReference type="ARBA" id="ARBA00022946"/>
    </source>
</evidence>
<proteinExistence type="inferred from homology"/>
<feature type="region of interest" description="Disordered" evidence="17">
    <location>
        <begin position="26"/>
        <end position="53"/>
    </location>
</feature>
<evidence type="ECO:0000256" key="7">
    <source>
        <dbReference type="ARBA" id="ARBA00022692"/>
    </source>
</evidence>
<dbReference type="GO" id="GO:0005743">
    <property type="term" value="C:mitochondrial inner membrane"/>
    <property type="evidence" value="ECO:0007669"/>
    <property type="project" value="UniProtKB-SubCell"/>
</dbReference>
<dbReference type="AlphaFoldDB" id="A0A8H4LTX9"/>
<evidence type="ECO:0000256" key="14">
    <source>
        <dbReference type="ARBA" id="ARBA00030753"/>
    </source>
</evidence>
<comment type="function">
    <text evidence="1">Accessory subunit of the mitochondrial membrane respiratory chain NADH dehydrogenase (Complex I), that is believed not to be involved in catalysis. Complex I functions in the transfer of electrons from NADH to the respiratory chain. The immediate electron acceptor for the enzyme is believed to be ubiquinone.</text>
</comment>
<keyword evidence="10" id="KW-0249">Electron transport</keyword>
<reference evidence="18 19" key="1">
    <citation type="journal article" date="2020" name="Genome Biol. Evol.">
        <title>A new high-quality draft genome assembly of the Chinese cordyceps Ophiocordyceps sinensis.</title>
        <authorList>
            <person name="Shu R."/>
            <person name="Zhang J."/>
            <person name="Meng Q."/>
            <person name="Zhang H."/>
            <person name="Zhou G."/>
            <person name="Li M."/>
            <person name="Wu P."/>
            <person name="Zhao Y."/>
            <person name="Chen C."/>
            <person name="Qin Q."/>
        </authorList>
    </citation>
    <scope>NUCLEOTIDE SEQUENCE [LARGE SCALE GENOMIC DNA]</scope>
    <source>
        <strain evidence="18 19">IOZ07</strain>
    </source>
</reference>
<dbReference type="Pfam" id="PF10183">
    <property type="entry name" value="ESSS"/>
    <property type="match status" value="1"/>
</dbReference>
<evidence type="ECO:0000256" key="5">
    <source>
        <dbReference type="ARBA" id="ARBA00022448"/>
    </source>
</evidence>
<comment type="similarity">
    <text evidence="3">Belongs to the complex I NDUFB11 subunit family.</text>
</comment>
<comment type="subcellular location">
    <subcellularLocation>
        <location evidence="2">Mitochondrion inner membrane</location>
        <topology evidence="2">Single-pass membrane protein</topology>
    </subcellularLocation>
</comment>
<dbReference type="Proteomes" id="UP000557566">
    <property type="component" value="Unassembled WGS sequence"/>
</dbReference>
<evidence type="ECO:0000256" key="17">
    <source>
        <dbReference type="SAM" id="MobiDB-lite"/>
    </source>
</evidence>
<evidence type="ECO:0000313" key="18">
    <source>
        <dbReference type="EMBL" id="KAF4504861.1"/>
    </source>
</evidence>
<evidence type="ECO:0000256" key="11">
    <source>
        <dbReference type="ARBA" id="ARBA00022989"/>
    </source>
</evidence>
<name>A0A8H4LTX9_9HYPO</name>
<evidence type="ECO:0000256" key="2">
    <source>
        <dbReference type="ARBA" id="ARBA00004434"/>
    </source>
</evidence>
<protein>
    <recommendedName>
        <fullName evidence="4">NADH dehydrogenase [ubiquinone] 1 beta subcomplex subunit 11, mitochondrial</fullName>
    </recommendedName>
    <alternativeName>
        <fullName evidence="15">Complex I-ESSS</fullName>
    </alternativeName>
    <alternativeName>
        <fullName evidence="14">NADH-ubiquinone oxidoreductase ESSS subunit</fullName>
    </alternativeName>
</protein>
<evidence type="ECO:0000256" key="16">
    <source>
        <dbReference type="ARBA" id="ARBA00046528"/>
    </source>
</evidence>
<dbReference type="InterPro" id="IPR019329">
    <property type="entry name" value="NADH_UbQ_OxRdtase_ESSS_su"/>
</dbReference>
<evidence type="ECO:0000256" key="1">
    <source>
        <dbReference type="ARBA" id="ARBA00003195"/>
    </source>
</evidence>
<dbReference type="PANTHER" id="PTHR40637">
    <property type="entry name" value="ESSS SUBUNIT OF NADH:UBIQUINONE OXIDOREDUCTASE (COMPLEX I) PROTEIN"/>
    <property type="match status" value="1"/>
</dbReference>
<evidence type="ECO:0000256" key="15">
    <source>
        <dbReference type="ARBA" id="ARBA00031387"/>
    </source>
</evidence>
<sequence>MASFPRAAAPLRAMRCARRPFLGSRAGFSMSSTRQGGGHSNESQFDPPTGWLFGVKPGQKTEYEGWEWPMVAFGATIVGTGVAFAFSPDTTVSTWALEEARRRLEAEGILPDPFPNPPQDKKE</sequence>
<keyword evidence="6" id="KW-0679">Respiratory chain</keyword>
<gene>
    <name evidence="18" type="ORF">G6O67_008258</name>
</gene>
<evidence type="ECO:0000256" key="12">
    <source>
        <dbReference type="ARBA" id="ARBA00023128"/>
    </source>
</evidence>
<keyword evidence="9" id="KW-0809">Transit peptide</keyword>
<dbReference type="EMBL" id="JAAVMX010000009">
    <property type="protein sequence ID" value="KAF4504861.1"/>
    <property type="molecule type" value="Genomic_DNA"/>
</dbReference>
<keyword evidence="7" id="KW-0812">Transmembrane</keyword>
<keyword evidence="11" id="KW-1133">Transmembrane helix</keyword>